<keyword evidence="2" id="KW-1185">Reference proteome</keyword>
<comment type="caution">
    <text evidence="1">The sequence shown here is derived from an EMBL/GenBank/DDBJ whole genome shotgun (WGS) entry which is preliminary data.</text>
</comment>
<proteinExistence type="predicted"/>
<dbReference type="EMBL" id="CCAZ020000001">
    <property type="protein sequence ID" value="CEG08892.1"/>
    <property type="molecule type" value="Genomic_DNA"/>
</dbReference>
<dbReference type="AlphaFoldDB" id="A0A090MRT3"/>
<organism evidence="1 2">
    <name type="scientific">Afipia felis</name>
    <name type="common">Cat scratch disease bacillus</name>
    <dbReference type="NCBI Taxonomy" id="1035"/>
    <lineage>
        <taxon>Bacteria</taxon>
        <taxon>Pseudomonadati</taxon>
        <taxon>Pseudomonadota</taxon>
        <taxon>Alphaproteobacteria</taxon>
        <taxon>Hyphomicrobiales</taxon>
        <taxon>Nitrobacteraceae</taxon>
        <taxon>Afipia</taxon>
    </lineage>
</organism>
<evidence type="ECO:0000313" key="2">
    <source>
        <dbReference type="Proteomes" id="UP000035762"/>
    </source>
</evidence>
<evidence type="ECO:0000313" key="1">
    <source>
        <dbReference type="EMBL" id="CEG08892.1"/>
    </source>
</evidence>
<dbReference type="AntiFam" id="ANF00162">
    <property type="entry name" value="Shadow ORF (opposite ppdK)"/>
</dbReference>
<reference evidence="1 2" key="1">
    <citation type="journal article" date="2014" name="Genome Announc.">
        <title>Genome Sequence of Afipia felis Strain 76713, Isolated in Hospital Water Using an Amoeba Co-Culture Procedure.</title>
        <authorList>
            <person name="Benamar S."/>
            <person name="La Scola B."/>
            <person name="Croce O."/>
        </authorList>
    </citation>
    <scope>NUCLEOTIDE SEQUENCE [LARGE SCALE GENOMIC DNA]</scope>
    <source>
        <strain evidence="1 2">76713</strain>
    </source>
</reference>
<sequence length="696" mass="76901">MQRRIEQTDRDGQALHDLEQFDEVGALHRQKLCKRRAAGLFVFGDDHLADGADARFLEEHVLGAAQADAFGAELERGARIRRGIGIGADLEFAELIGPTHQRAELAGQFRLDHRHLTGQHLTERAVDGDDIARLEGAVADRHRAATVIDADAARAGNTRLAHAARHNGSVRGHAAARGEDALGGVHAVNVFRRRFDAHQHDLAAIGMQLGSFIRGEHDLTGRSAGRGRKARRHHIALGIGIDGRVQQLIERSRLDAGHRILLRDQAFVGELDRDAQRSLGSALAVTGLQHPQLALLDREFHVLHVTVVLFELLIDARQLREGIRHFGFHRRLVRTRFLAGGFSDFLRRADAGDDVLALRVDEEFAVQLALAGRGIARERNAGRRGLAHVAEYHRLHVDRGTPRLRNIVQAAIRHGARRHPRTEHRANRAPELLVRILREIVAGLARDHLLVTSDNDLPVVGVEIGVERIALAVLVGVQHILEVMMLEAEHHIRVHGDEAAIAVIGKAAVVRIRSQRLDRGVVEAKVEDSVHHARHRGPRARAHRDQKRVLGIAELLADNLADGFQRLFDLRLQLLRIAFVVGVEVGADRGRDGEAGRYRKTEIGHLGEIGTLAAEQLTHARLTFGLAVAEQINPFSGFCGGLGVRRALGGRGFQGLVQSLGRALRGLGFCSRLFGGRSRRCLSDFLTRRRRCRALY</sequence>
<name>A0A090MRT3_AFIFE</name>
<dbReference type="Proteomes" id="UP000035762">
    <property type="component" value="Unassembled WGS sequence"/>
</dbReference>
<gene>
    <name evidence="1" type="ORF">BN961_02312</name>
</gene>
<evidence type="ECO:0008006" key="3">
    <source>
        <dbReference type="Google" id="ProtNLM"/>
    </source>
</evidence>
<protein>
    <recommendedName>
        <fullName evidence="3">NAD-specific glutamate dehydrogenase</fullName>
    </recommendedName>
</protein>
<accession>A0A090MRT3</accession>